<proteinExistence type="predicted"/>
<keyword evidence="2" id="KW-1185">Reference proteome</keyword>
<reference evidence="1" key="1">
    <citation type="submission" date="2020-09" db="EMBL/GenBank/DDBJ databases">
        <title>Bacillus faecalis sp. nov., a moderately halophilic bacterium isolated from cow faeces.</title>
        <authorList>
            <person name="Jiang L."/>
            <person name="Lee J."/>
        </authorList>
    </citation>
    <scope>NUCLEOTIDE SEQUENCE</scope>
    <source>
        <strain evidence="1">AGMB 02131</strain>
    </source>
</reference>
<dbReference type="RefSeq" id="WP_190998851.1">
    <property type="nucleotide sequence ID" value="NZ_JACXSI010000032.1"/>
</dbReference>
<organism evidence="1 2">
    <name type="scientific">Peribacillus faecalis</name>
    <dbReference type="NCBI Taxonomy" id="2772559"/>
    <lineage>
        <taxon>Bacteria</taxon>
        <taxon>Bacillati</taxon>
        <taxon>Bacillota</taxon>
        <taxon>Bacilli</taxon>
        <taxon>Bacillales</taxon>
        <taxon>Bacillaceae</taxon>
        <taxon>Peribacillus</taxon>
    </lineage>
</organism>
<comment type="caution">
    <text evidence="1">The sequence shown here is derived from an EMBL/GenBank/DDBJ whole genome shotgun (WGS) entry which is preliminary data.</text>
</comment>
<evidence type="ECO:0000313" key="1">
    <source>
        <dbReference type="EMBL" id="MBD3109314.1"/>
    </source>
</evidence>
<dbReference type="Proteomes" id="UP000602076">
    <property type="component" value="Unassembled WGS sequence"/>
</dbReference>
<sequence length="218" mass="25090">MKKWVVAVISVIAVGLVGFAYEERAITRDDEEKLRVAEDIKGEMEQKYDIVITKSVGTYSNKVGYMATLTTEDGITFDAWSETDFYMEEVFRKKGLDEWGYAGKFIPDVEKVDLNVGYRDENEANNSHLHQSLMDVSKYLWLMLYVDLRTSYEEQNVAKVEEGIFQYIQQLQHDGGSEVELIVRHKNDSGSYMIIRDEHGRMPVLEDAESVADYLVTN</sequence>
<gene>
    <name evidence="1" type="ORF">IEO70_13260</name>
</gene>
<accession>A0A927HBT8</accession>
<evidence type="ECO:0000313" key="2">
    <source>
        <dbReference type="Proteomes" id="UP000602076"/>
    </source>
</evidence>
<name>A0A927HBT8_9BACI</name>
<dbReference type="AlphaFoldDB" id="A0A927HBT8"/>
<protein>
    <submittedName>
        <fullName evidence="1">Uncharacterized protein</fullName>
    </submittedName>
</protein>
<dbReference type="EMBL" id="JACXSI010000032">
    <property type="protein sequence ID" value="MBD3109314.1"/>
    <property type="molecule type" value="Genomic_DNA"/>
</dbReference>